<keyword evidence="4 5" id="KW-0472">Membrane</keyword>
<accession>A0A7W1WNE6</accession>
<keyword evidence="8" id="KW-1185">Reference proteome</keyword>
<reference evidence="7 8" key="1">
    <citation type="submission" date="2020-07" db="EMBL/GenBank/DDBJ databases">
        <authorList>
            <person name="Feng H."/>
        </authorList>
    </citation>
    <scope>NUCLEOTIDE SEQUENCE [LARGE SCALE GENOMIC DNA]</scope>
    <source>
        <strain evidence="8">s-10</strain>
    </source>
</reference>
<evidence type="ECO:0000256" key="3">
    <source>
        <dbReference type="ARBA" id="ARBA00022989"/>
    </source>
</evidence>
<dbReference type="EMBL" id="JACEIQ010000001">
    <property type="protein sequence ID" value="MBA4493072.1"/>
    <property type="molecule type" value="Genomic_DNA"/>
</dbReference>
<proteinExistence type="predicted"/>
<comment type="caution">
    <text evidence="7">The sequence shown here is derived from an EMBL/GenBank/DDBJ whole genome shotgun (WGS) entry which is preliminary data.</text>
</comment>
<evidence type="ECO:0000256" key="1">
    <source>
        <dbReference type="ARBA" id="ARBA00004141"/>
    </source>
</evidence>
<evidence type="ECO:0000256" key="2">
    <source>
        <dbReference type="ARBA" id="ARBA00022692"/>
    </source>
</evidence>
<evidence type="ECO:0000256" key="5">
    <source>
        <dbReference type="SAM" id="Phobius"/>
    </source>
</evidence>
<keyword evidence="2 5" id="KW-0812">Transmembrane</keyword>
<feature type="transmembrane region" description="Helical" evidence="5">
    <location>
        <begin position="16"/>
        <end position="35"/>
    </location>
</feature>
<dbReference type="AlphaFoldDB" id="A0A7W1WNE6"/>
<evidence type="ECO:0000259" key="6">
    <source>
        <dbReference type="Pfam" id="PF05154"/>
    </source>
</evidence>
<dbReference type="GO" id="GO:0016020">
    <property type="term" value="C:membrane"/>
    <property type="evidence" value="ECO:0007669"/>
    <property type="project" value="UniProtKB-SubCell"/>
</dbReference>
<organism evidence="7 8">
    <name type="scientific">Paenactinomyces guangxiensis</name>
    <dbReference type="NCBI Taxonomy" id="1490290"/>
    <lineage>
        <taxon>Bacteria</taxon>
        <taxon>Bacillati</taxon>
        <taxon>Bacillota</taxon>
        <taxon>Bacilli</taxon>
        <taxon>Bacillales</taxon>
        <taxon>Thermoactinomycetaceae</taxon>
        <taxon>Paenactinomyces</taxon>
    </lineage>
</organism>
<dbReference type="Proteomes" id="UP000535491">
    <property type="component" value="Unassembled WGS sequence"/>
</dbReference>
<protein>
    <submittedName>
        <fullName evidence="7">TM2 domain-containing protein</fullName>
    </submittedName>
</protein>
<sequence>MSMVSTELEHAKKSMAVGYVLWFFLGEFGAHNFFVGRTGPAVAQLILGLLGWFTIWIFGIGLIFLIPLWIWKLIDAFLLHGWINRQNEEAERRIIQQVLSRRTA</sequence>
<evidence type="ECO:0000313" key="8">
    <source>
        <dbReference type="Proteomes" id="UP000535491"/>
    </source>
</evidence>
<gene>
    <name evidence="7" type="ORF">H1191_01925</name>
</gene>
<feature type="transmembrane region" description="Helical" evidence="5">
    <location>
        <begin position="41"/>
        <end position="70"/>
    </location>
</feature>
<name>A0A7W1WNE6_9BACL</name>
<dbReference type="InterPro" id="IPR007829">
    <property type="entry name" value="TM2"/>
</dbReference>
<comment type="subcellular location">
    <subcellularLocation>
        <location evidence="1">Membrane</location>
        <topology evidence="1">Multi-pass membrane protein</topology>
    </subcellularLocation>
</comment>
<evidence type="ECO:0000313" key="7">
    <source>
        <dbReference type="EMBL" id="MBA4493072.1"/>
    </source>
</evidence>
<dbReference type="Pfam" id="PF05154">
    <property type="entry name" value="TM2"/>
    <property type="match status" value="1"/>
</dbReference>
<keyword evidence="3 5" id="KW-1133">Transmembrane helix</keyword>
<feature type="domain" description="TM2" evidence="6">
    <location>
        <begin position="12"/>
        <end position="58"/>
    </location>
</feature>
<evidence type="ECO:0000256" key="4">
    <source>
        <dbReference type="ARBA" id="ARBA00023136"/>
    </source>
</evidence>